<dbReference type="GeneID" id="90532202"/>
<feature type="domain" description="Metallo-beta-lactamase" evidence="1">
    <location>
        <begin position="41"/>
        <end position="229"/>
    </location>
</feature>
<sequence>MIPQLVFGSPHVIENDYFRATETFPGIYKISQPWFRPESLHSYAFLIVGTSAAIVYDSMFGYGNLRDFCQSITDLPLLMVNSHYHGDHSGGNFDFDCCYIHAFDLPGLYQGFAKTREELLQKAIDTAVDEFKDRLKLEDICWIRPMKAYPLFDGDVFDIGDRKLTVIHVGGHSPGSIMLLDPKYHVAYSGDTCNNDTIVTQGDAIEEYLEGLIHLRRFTDDIQYLFGGHEDFPAAIIDEGIELCKRVTAGTDDRVEYVIPFPPGQQSKVLFAAKMKSFYRRVDGKDMNLQYSLDNIYFSGKRSRILTEQAPKVERIYPLD</sequence>
<keyword evidence="3" id="KW-1185">Reference proteome</keyword>
<reference evidence="2 3" key="1">
    <citation type="submission" date="2022-06" db="EMBL/GenBank/DDBJ databases">
        <title>Isolation of gut microbiota from human fecal samples.</title>
        <authorList>
            <person name="Pamer E.G."/>
            <person name="Barat B."/>
            <person name="Waligurski E."/>
            <person name="Medina S."/>
            <person name="Paddock L."/>
            <person name="Mostad J."/>
        </authorList>
    </citation>
    <scope>NUCLEOTIDE SEQUENCE [LARGE SCALE GENOMIC DNA]</scope>
    <source>
        <strain evidence="2 3">DFI.9.73</strain>
    </source>
</reference>
<dbReference type="SMART" id="SM00849">
    <property type="entry name" value="Lactamase_B"/>
    <property type="match status" value="1"/>
</dbReference>
<protein>
    <recommendedName>
        <fullName evidence="1">Metallo-beta-lactamase domain-containing protein</fullName>
    </recommendedName>
</protein>
<dbReference type="PANTHER" id="PTHR42951">
    <property type="entry name" value="METALLO-BETA-LACTAMASE DOMAIN-CONTAINING"/>
    <property type="match status" value="1"/>
</dbReference>
<accession>A0ABT1S0X0</accession>
<evidence type="ECO:0000259" key="1">
    <source>
        <dbReference type="SMART" id="SM00849"/>
    </source>
</evidence>
<dbReference type="PANTHER" id="PTHR42951:SF22">
    <property type="entry name" value="METALLO BETA-LACTAMASE SUPERFAMILY LIPOPROTEIN"/>
    <property type="match status" value="1"/>
</dbReference>
<dbReference type="Pfam" id="PF00753">
    <property type="entry name" value="Lactamase_B"/>
    <property type="match status" value="1"/>
</dbReference>
<comment type="caution">
    <text evidence="2">The sequence shown here is derived from an EMBL/GenBank/DDBJ whole genome shotgun (WGS) entry which is preliminary data.</text>
</comment>
<name>A0ABT1S0X0_9FIRM</name>
<dbReference type="Proteomes" id="UP001524473">
    <property type="component" value="Unassembled WGS sequence"/>
</dbReference>
<dbReference type="Gene3D" id="3.60.15.10">
    <property type="entry name" value="Ribonuclease Z/Hydroxyacylglutathione hydrolase-like"/>
    <property type="match status" value="1"/>
</dbReference>
<dbReference type="InterPro" id="IPR001279">
    <property type="entry name" value="Metallo-B-lactamas"/>
</dbReference>
<dbReference type="RefSeq" id="WP_066863284.1">
    <property type="nucleotide sequence ID" value="NZ_CABKVV010000013.1"/>
</dbReference>
<gene>
    <name evidence="2" type="ORF">NE695_11770</name>
</gene>
<evidence type="ECO:0000313" key="3">
    <source>
        <dbReference type="Proteomes" id="UP001524473"/>
    </source>
</evidence>
<dbReference type="SUPFAM" id="SSF56281">
    <property type="entry name" value="Metallo-hydrolase/oxidoreductase"/>
    <property type="match status" value="1"/>
</dbReference>
<dbReference type="InterPro" id="IPR050855">
    <property type="entry name" value="NDM-1-like"/>
</dbReference>
<dbReference type="EMBL" id="JANFZH010000026">
    <property type="protein sequence ID" value="MCQ4840588.1"/>
    <property type="molecule type" value="Genomic_DNA"/>
</dbReference>
<evidence type="ECO:0000313" key="2">
    <source>
        <dbReference type="EMBL" id="MCQ4840588.1"/>
    </source>
</evidence>
<proteinExistence type="predicted"/>
<organism evidence="2 3">
    <name type="scientific">Neglectibacter timonensis</name>
    <dbReference type="NCBI Taxonomy" id="1776382"/>
    <lineage>
        <taxon>Bacteria</taxon>
        <taxon>Bacillati</taxon>
        <taxon>Bacillota</taxon>
        <taxon>Clostridia</taxon>
        <taxon>Eubacteriales</taxon>
        <taxon>Oscillospiraceae</taxon>
        <taxon>Neglectibacter</taxon>
    </lineage>
</organism>
<dbReference type="InterPro" id="IPR036866">
    <property type="entry name" value="RibonucZ/Hydroxyglut_hydro"/>
</dbReference>